<evidence type="ECO:0000313" key="1">
    <source>
        <dbReference type="EMBL" id="MCV9386650.1"/>
    </source>
</evidence>
<dbReference type="InterPro" id="IPR051913">
    <property type="entry name" value="GH2_Domain-Containing"/>
</dbReference>
<dbReference type="InterPro" id="IPR008979">
    <property type="entry name" value="Galactose-bd-like_sf"/>
</dbReference>
<keyword evidence="2" id="KW-1185">Reference proteome</keyword>
<accession>A0ABT3CSG0</accession>
<dbReference type="InterPro" id="IPR017853">
    <property type="entry name" value="GH"/>
</dbReference>
<dbReference type="PROSITE" id="PS51257">
    <property type="entry name" value="PROKAR_LIPOPROTEIN"/>
    <property type="match status" value="1"/>
</dbReference>
<dbReference type="RefSeq" id="WP_264137464.1">
    <property type="nucleotide sequence ID" value="NZ_JAOYOD010000001.1"/>
</dbReference>
<dbReference type="SUPFAM" id="SSF51445">
    <property type="entry name" value="(Trans)glycosidases"/>
    <property type="match status" value="1"/>
</dbReference>
<reference evidence="1 2" key="1">
    <citation type="submission" date="2022-10" db="EMBL/GenBank/DDBJ databases">
        <title>Comparative genomics and taxonomic characterization of three novel marine species of genus Reichenbachiella exhibiting antioxidant and polysaccharide degradation activities.</title>
        <authorList>
            <person name="Muhammad N."/>
            <person name="Lee Y.-J."/>
            <person name="Ko J."/>
            <person name="Kim S.-G."/>
        </authorList>
    </citation>
    <scope>NUCLEOTIDE SEQUENCE [LARGE SCALE GENOMIC DNA]</scope>
    <source>
        <strain evidence="1 2">ABR2-5</strain>
    </source>
</reference>
<dbReference type="Proteomes" id="UP001300692">
    <property type="component" value="Unassembled WGS sequence"/>
</dbReference>
<evidence type="ECO:0008006" key="3">
    <source>
        <dbReference type="Google" id="ProtNLM"/>
    </source>
</evidence>
<dbReference type="Gene3D" id="3.20.20.80">
    <property type="entry name" value="Glycosidases"/>
    <property type="match status" value="1"/>
</dbReference>
<comment type="caution">
    <text evidence="1">The sequence shown here is derived from an EMBL/GenBank/DDBJ whole genome shotgun (WGS) entry which is preliminary data.</text>
</comment>
<dbReference type="PANTHER" id="PTHR42732">
    <property type="entry name" value="BETA-GALACTOSIDASE"/>
    <property type="match status" value="1"/>
</dbReference>
<dbReference type="Gene3D" id="2.60.120.260">
    <property type="entry name" value="Galactose-binding domain-like"/>
    <property type="match status" value="1"/>
</dbReference>
<dbReference type="SUPFAM" id="SSF49785">
    <property type="entry name" value="Galactose-binding domain-like"/>
    <property type="match status" value="1"/>
</dbReference>
<name>A0ABT3CSG0_9BACT</name>
<evidence type="ECO:0000313" key="2">
    <source>
        <dbReference type="Proteomes" id="UP001300692"/>
    </source>
</evidence>
<proteinExistence type="predicted"/>
<dbReference type="EMBL" id="JAOYOD010000001">
    <property type="protein sequence ID" value="MCV9386650.1"/>
    <property type="molecule type" value="Genomic_DNA"/>
</dbReference>
<protein>
    <recommendedName>
        <fullName evidence="3">Glycosyl hydrolases family 2, TIM barrel domain</fullName>
    </recommendedName>
</protein>
<gene>
    <name evidence="1" type="ORF">N7U62_08250</name>
</gene>
<sequence>MKNNMRSTFKLLIIVAVAFGCARPNERQVVDLAGEWQVKLDPEDKGVEEGWFDGPSFPDTLLLPGCLQEQGYGDVPGPNTPWYGNTEWAGTGGLNGWGPEWLQNYQEQGVYKMQHFLHPDRHYIGPAWYNRTIEVPKDWEGKSVSISFERVHWVSDLWLDGKKIGRGTSLATPHTYELGELSPDTHQITVRVDNSEFVHMGYNAHSVSEQTAGTWNGLVGEIKLEVHPIVWIEKLTVSPKPDGNMLKVSIQLRKTKAARGDWELILDVAGASAGNSHDPEALIIKGSVGDINDDLLTIDYPMTGTVKLWDEYEQPLYQIEASLRAENASDSRQLTFGLRDITVDGRHFSMNGYKTFIRGNNDCAVMPATGYAPMDVESWRKVWRTYKGFGLNLARFHSWTPPEAAFVAADEIGIYMAPEVGEWGTVKKKDQFDFMRAEAKRILDAFGHHPSFVMMGLGNEYDGDHGFFEKIVEEWKAYDDSKLYMVKANSWSPEGADYQVQRGIWPERTTKLRYQFGWPPTPDRTEYNLNAPNTSIDWREAASTFKVPVMSHEIAQICTYPDVATEIKKYTGYLKADYLQIAQDQLRERGMYELLPEIVQSSGKWQVELIRESFEAAYRTPGMAGFQWLSLADFTGQSSAPVGLTDPFYDPRPYVDLEYVRRWSAPTVLLARMPKRVLTQSEVFKADLEVTHFGKEKLELNDLTATLRAEDGTVIKTWKLPKGVFAQESAQPIAAIEWALDNIAAPAKLILELESKANQLINDWDIWVYPDSQAEPFPSSVHVTRKWNSSAQKRLEAGETVLLLPQIGDMKGDLPSCFTNHFWTAIGEKGGQSSASGMLMDPEHPLFASFPIDPHVNWNWWDVLNHAQPMILDSYDSKTPWPKAYRSLIQPVDSWKINRKLALVAEAKVGEGKLLICSIDLESDLDNRPATRQFRKSLMNYLKSSAFDPQWQIKPEAIAEIFAKEAGTDDEIDFSANALPTDN</sequence>
<organism evidence="1 2">
    <name type="scientific">Reichenbachiella ulvae</name>
    <dbReference type="NCBI Taxonomy" id="2980104"/>
    <lineage>
        <taxon>Bacteria</taxon>
        <taxon>Pseudomonadati</taxon>
        <taxon>Bacteroidota</taxon>
        <taxon>Cytophagia</taxon>
        <taxon>Cytophagales</taxon>
        <taxon>Reichenbachiellaceae</taxon>
        <taxon>Reichenbachiella</taxon>
    </lineage>
</organism>